<dbReference type="Proteomes" id="UP000823960">
    <property type="component" value="Unassembled WGS sequence"/>
</dbReference>
<gene>
    <name evidence="3" type="ORF">IAD28_00820</name>
</gene>
<dbReference type="AlphaFoldDB" id="A0A9D1T3M9"/>
<dbReference type="SUPFAM" id="SSF53955">
    <property type="entry name" value="Lysozyme-like"/>
    <property type="match status" value="1"/>
</dbReference>
<name>A0A9D1T3M9_9FIRM</name>
<dbReference type="InterPro" id="IPR023346">
    <property type="entry name" value="Lysozyme-like_dom_sf"/>
</dbReference>
<feature type="domain" description="Transglycosylase SLT" evidence="2">
    <location>
        <begin position="43"/>
        <end position="149"/>
    </location>
</feature>
<dbReference type="PANTHER" id="PTHR37423:SF2">
    <property type="entry name" value="MEMBRANE-BOUND LYTIC MUREIN TRANSGLYCOSYLASE C"/>
    <property type="match status" value="1"/>
</dbReference>
<protein>
    <submittedName>
        <fullName evidence="3">Lytic transglycosylase domain-containing protein</fullName>
    </submittedName>
</protein>
<dbReference type="EMBL" id="DVOL01000010">
    <property type="protein sequence ID" value="HIV10226.1"/>
    <property type="molecule type" value="Genomic_DNA"/>
</dbReference>
<proteinExistence type="predicted"/>
<reference evidence="3" key="1">
    <citation type="submission" date="2020-10" db="EMBL/GenBank/DDBJ databases">
        <authorList>
            <person name="Gilroy R."/>
        </authorList>
    </citation>
    <scope>NUCLEOTIDE SEQUENCE</scope>
    <source>
        <strain evidence="3">1370</strain>
    </source>
</reference>
<dbReference type="Pfam" id="PF01464">
    <property type="entry name" value="SLT"/>
    <property type="match status" value="1"/>
</dbReference>
<dbReference type="PANTHER" id="PTHR37423">
    <property type="entry name" value="SOLUBLE LYTIC MUREIN TRANSGLYCOSYLASE-RELATED"/>
    <property type="match status" value="1"/>
</dbReference>
<organism evidence="3 4">
    <name type="scientific">Candidatus Faeciplasma avium</name>
    <dbReference type="NCBI Taxonomy" id="2840798"/>
    <lineage>
        <taxon>Bacteria</taxon>
        <taxon>Bacillati</taxon>
        <taxon>Bacillota</taxon>
        <taxon>Clostridia</taxon>
        <taxon>Eubacteriales</taxon>
        <taxon>Oscillospiraceae</taxon>
        <taxon>Oscillospiraceae incertae sedis</taxon>
        <taxon>Candidatus Faeciplasma</taxon>
    </lineage>
</organism>
<keyword evidence="1" id="KW-0812">Transmembrane</keyword>
<dbReference type="CDD" id="cd16896">
    <property type="entry name" value="LT_Slt70-like"/>
    <property type="match status" value="1"/>
</dbReference>
<evidence type="ECO:0000313" key="4">
    <source>
        <dbReference type="Proteomes" id="UP000823960"/>
    </source>
</evidence>
<reference evidence="3" key="2">
    <citation type="journal article" date="2021" name="PeerJ">
        <title>Extensive microbial diversity within the chicken gut microbiome revealed by metagenomics and culture.</title>
        <authorList>
            <person name="Gilroy R."/>
            <person name="Ravi A."/>
            <person name="Getino M."/>
            <person name="Pursley I."/>
            <person name="Horton D.L."/>
            <person name="Alikhan N.F."/>
            <person name="Baker D."/>
            <person name="Gharbi K."/>
            <person name="Hall N."/>
            <person name="Watson M."/>
            <person name="Adriaenssens E.M."/>
            <person name="Foster-Nyarko E."/>
            <person name="Jarju S."/>
            <person name="Secka A."/>
            <person name="Antonio M."/>
            <person name="Oren A."/>
            <person name="Chaudhuri R.R."/>
            <person name="La Ragione R."/>
            <person name="Hildebrand F."/>
            <person name="Pallen M.J."/>
        </authorList>
    </citation>
    <scope>NUCLEOTIDE SEQUENCE</scope>
    <source>
        <strain evidence="3">1370</strain>
    </source>
</reference>
<evidence type="ECO:0000313" key="3">
    <source>
        <dbReference type="EMBL" id="HIV10226.1"/>
    </source>
</evidence>
<comment type="caution">
    <text evidence="3">The sequence shown here is derived from an EMBL/GenBank/DDBJ whole genome shotgun (WGS) entry which is preliminary data.</text>
</comment>
<feature type="transmembrane region" description="Helical" evidence="1">
    <location>
        <begin position="7"/>
        <end position="30"/>
    </location>
</feature>
<accession>A0A9D1T3M9</accession>
<keyword evidence="1" id="KW-1133">Transmembrane helix</keyword>
<evidence type="ECO:0000256" key="1">
    <source>
        <dbReference type="SAM" id="Phobius"/>
    </source>
</evidence>
<dbReference type="InterPro" id="IPR008258">
    <property type="entry name" value="Transglycosylase_SLT_dom_1"/>
</dbReference>
<evidence type="ECO:0000259" key="2">
    <source>
        <dbReference type="Pfam" id="PF01464"/>
    </source>
</evidence>
<keyword evidence="1" id="KW-0472">Membrane</keyword>
<dbReference type="Gene3D" id="1.10.530.10">
    <property type="match status" value="1"/>
</dbReference>
<sequence>MLKRIAAFLLLICFVVFLGAFLLVYMPYWFKNESYPLEYSEAVNRYSEEYGIDSSFVYAVIRTESHFDPNAVSDAGAIGLMQIIEDSFDWVSKRLGEDELCFNDMFIPENSIRYGCFMLGFLYERYGSYELAAAAYHSGMGEVDSWISSGTVDKSSPDTADFQGSNTRHYVGKIMRAYDKYLEIEGRS</sequence>